<evidence type="ECO:0000313" key="2">
    <source>
        <dbReference type="EMBL" id="SIN62723.1"/>
    </source>
</evidence>
<evidence type="ECO:0000313" key="3">
    <source>
        <dbReference type="Proteomes" id="UP000185093"/>
    </source>
</evidence>
<keyword evidence="1" id="KW-1133">Transmembrane helix</keyword>
<name>A0ABY1JB16_9BACT</name>
<gene>
    <name evidence="2" type="ORF">SAMN05444368_0232</name>
</gene>
<keyword evidence="3" id="KW-1185">Reference proteome</keyword>
<evidence type="ECO:0008006" key="4">
    <source>
        <dbReference type="Google" id="ProtNLM"/>
    </source>
</evidence>
<evidence type="ECO:0000256" key="1">
    <source>
        <dbReference type="SAM" id="Phobius"/>
    </source>
</evidence>
<accession>A0ABY1JB16</accession>
<dbReference type="RefSeq" id="WP_014806757.1">
    <property type="nucleotide sequence ID" value="NZ_DAONBL010000001.1"/>
</dbReference>
<feature type="transmembrane region" description="Helical" evidence="1">
    <location>
        <begin position="12"/>
        <end position="30"/>
    </location>
</feature>
<protein>
    <recommendedName>
        <fullName evidence="4">Cell division protein FtsL</fullName>
    </recommendedName>
</protein>
<reference evidence="2 3" key="1">
    <citation type="submission" date="2016-11" db="EMBL/GenBank/DDBJ databases">
        <authorList>
            <person name="Varghese N."/>
            <person name="Submissions S."/>
        </authorList>
    </citation>
    <scope>NUCLEOTIDE SEQUENCE [LARGE SCALE GENOMIC DNA]</scope>
    <source>
        <strain evidence="2 3">DSM 20664</strain>
    </source>
</reference>
<proteinExistence type="predicted"/>
<keyword evidence="1" id="KW-0812">Transmembrane</keyword>
<dbReference type="Proteomes" id="UP000185093">
    <property type="component" value="Unassembled WGS sequence"/>
</dbReference>
<dbReference type="EMBL" id="FSQZ01000001">
    <property type="protein sequence ID" value="SIN62723.1"/>
    <property type="molecule type" value="Genomic_DNA"/>
</dbReference>
<sequence>MSGWNGKRGVYSYIILISLALLGLAGLRFYSLYLENELMTLNSQIDELRQRDLLLSQRLLSLMAPDRVVYYASSNLGMVRDTECDMTIRLAVTPNGGDSPITSTMSVAAENRGILRFLYPAASAKEERRDRY</sequence>
<comment type="caution">
    <text evidence="2">The sequence shown here is derived from an EMBL/GenBank/DDBJ whole genome shotgun (WGS) entry which is preliminary data.</text>
</comment>
<keyword evidence="1" id="KW-0472">Membrane</keyword>
<organism evidence="2 3">
    <name type="scientific">Acetomicrobium flavidum</name>
    <dbReference type="NCBI Taxonomy" id="49896"/>
    <lineage>
        <taxon>Bacteria</taxon>
        <taxon>Thermotogati</taxon>
        <taxon>Synergistota</taxon>
        <taxon>Synergistia</taxon>
        <taxon>Synergistales</taxon>
        <taxon>Acetomicrobiaceae</taxon>
        <taxon>Acetomicrobium</taxon>
    </lineage>
</organism>